<protein>
    <recommendedName>
        <fullName evidence="4">Phage abortive infection protein</fullName>
    </recommendedName>
</protein>
<evidence type="ECO:0000256" key="1">
    <source>
        <dbReference type="SAM" id="Phobius"/>
    </source>
</evidence>
<feature type="transmembrane region" description="Helical" evidence="1">
    <location>
        <begin position="52"/>
        <end position="73"/>
    </location>
</feature>
<organism evidence="2 3">
    <name type="scientific">Pseudomonas helleri</name>
    <dbReference type="NCBI Taxonomy" id="1608996"/>
    <lineage>
        <taxon>Bacteria</taxon>
        <taxon>Pseudomonadati</taxon>
        <taxon>Pseudomonadota</taxon>
        <taxon>Gammaproteobacteria</taxon>
        <taxon>Pseudomonadales</taxon>
        <taxon>Pseudomonadaceae</taxon>
        <taxon>Pseudomonas</taxon>
    </lineage>
</organism>
<dbReference type="Proteomes" id="UP000441404">
    <property type="component" value="Unassembled WGS sequence"/>
</dbReference>
<dbReference type="RefSeq" id="WP_194289132.1">
    <property type="nucleotide sequence ID" value="NZ_WIWJ01000049.1"/>
</dbReference>
<evidence type="ECO:0000313" key="2">
    <source>
        <dbReference type="EMBL" id="MQT49279.1"/>
    </source>
</evidence>
<evidence type="ECO:0000313" key="3">
    <source>
        <dbReference type="Proteomes" id="UP000441404"/>
    </source>
</evidence>
<reference evidence="2 3" key="1">
    <citation type="submission" date="2019-10" db="EMBL/GenBank/DDBJ databases">
        <title>Evaluation of single-gene subtyping targets for Pseudomonas.</title>
        <authorList>
            <person name="Reichler S.J."/>
            <person name="Orsi R.H."/>
            <person name="Wiedmann M."/>
            <person name="Martin N.H."/>
            <person name="Murphy S.I."/>
        </authorList>
    </citation>
    <scope>NUCLEOTIDE SEQUENCE [LARGE SCALE GENOMIC DNA]</scope>
    <source>
        <strain evidence="2 3">FSL R10-3257</strain>
    </source>
</reference>
<feature type="transmembrane region" description="Helical" evidence="1">
    <location>
        <begin position="12"/>
        <end position="32"/>
    </location>
</feature>
<name>A0A7X2BKD8_9PSED</name>
<keyword evidence="1" id="KW-0812">Transmembrane</keyword>
<accession>A0A7X2BKD8</accession>
<dbReference type="AlphaFoldDB" id="A0A7X2BKD8"/>
<keyword evidence="1" id="KW-0472">Membrane</keyword>
<sequence>MAESEGRWWIWGAWLTIGVGVVGFGIVLFTLYGINLGPISHEHAAWSSFGSLLSGFFMVASTGATVATLLFLAHQNKQIQKTNTEQQRVTNAQLAAVNFEQYVNHRRFFMERLSELQSMFGNTFVFEDNDALYNKVFPKNTPTNLEFEAEVVTDPASQNYLGTLSLHLSALSDYASNPREDNRNGRWLVGKLINLSEALNLRMINEVSEGDLVFGGKRTAINIYASDEFVSIAQAIYDSFMFYTGNDKFTGLKLPMGRSANDSLIEYFLKSKDHPDVIQVLKPLAGLEILEGIYLDLCVVDDHIFGYLQPTYGVLVGIFEDRANVLKLRNRMFFVDLVQSGCDQAADALKVVQSDDHGYGVLKKIYDDFFILRELIN</sequence>
<dbReference type="EMBL" id="WIWJ01000049">
    <property type="protein sequence ID" value="MQT49279.1"/>
    <property type="molecule type" value="Genomic_DNA"/>
</dbReference>
<comment type="caution">
    <text evidence="2">The sequence shown here is derived from an EMBL/GenBank/DDBJ whole genome shotgun (WGS) entry which is preliminary data.</text>
</comment>
<gene>
    <name evidence="2" type="ORF">GHO40_21460</name>
</gene>
<evidence type="ECO:0008006" key="4">
    <source>
        <dbReference type="Google" id="ProtNLM"/>
    </source>
</evidence>
<keyword evidence="1" id="KW-1133">Transmembrane helix</keyword>
<proteinExistence type="predicted"/>